<accession>A0A0C9XUB3</accession>
<organism evidence="1 2">
    <name type="scientific">Laccaria amethystina LaAM-08-1</name>
    <dbReference type="NCBI Taxonomy" id="1095629"/>
    <lineage>
        <taxon>Eukaryota</taxon>
        <taxon>Fungi</taxon>
        <taxon>Dikarya</taxon>
        <taxon>Basidiomycota</taxon>
        <taxon>Agaricomycotina</taxon>
        <taxon>Agaricomycetes</taxon>
        <taxon>Agaricomycetidae</taxon>
        <taxon>Agaricales</taxon>
        <taxon>Agaricineae</taxon>
        <taxon>Hydnangiaceae</taxon>
        <taxon>Laccaria</taxon>
    </lineage>
</organism>
<proteinExistence type="predicted"/>
<sequence>FCCLATAIIAEHSFFLWKQKPSSSPEVFTMSIETFKSSADLPKIWNAIQDVSPLQAEDKTLRLWQSALVEIALNNLLCM</sequence>
<name>A0A0C9XUB3_9AGAR</name>
<evidence type="ECO:0000313" key="2">
    <source>
        <dbReference type="Proteomes" id="UP000054477"/>
    </source>
</evidence>
<feature type="non-terminal residue" evidence="1">
    <location>
        <position position="1"/>
    </location>
</feature>
<gene>
    <name evidence="1" type="ORF">K443DRAFT_102184</name>
</gene>
<dbReference type="Proteomes" id="UP000054477">
    <property type="component" value="Unassembled WGS sequence"/>
</dbReference>
<reference evidence="1 2" key="1">
    <citation type="submission" date="2014-04" db="EMBL/GenBank/DDBJ databases">
        <authorList>
            <consortium name="DOE Joint Genome Institute"/>
            <person name="Kuo A."/>
            <person name="Kohler A."/>
            <person name="Nagy L.G."/>
            <person name="Floudas D."/>
            <person name="Copeland A."/>
            <person name="Barry K.W."/>
            <person name="Cichocki N."/>
            <person name="Veneault-Fourrey C."/>
            <person name="LaButti K."/>
            <person name="Lindquist E.A."/>
            <person name="Lipzen A."/>
            <person name="Lundell T."/>
            <person name="Morin E."/>
            <person name="Murat C."/>
            <person name="Sun H."/>
            <person name="Tunlid A."/>
            <person name="Henrissat B."/>
            <person name="Grigoriev I.V."/>
            <person name="Hibbett D.S."/>
            <person name="Martin F."/>
            <person name="Nordberg H.P."/>
            <person name="Cantor M.N."/>
            <person name="Hua S.X."/>
        </authorList>
    </citation>
    <scope>NUCLEOTIDE SEQUENCE [LARGE SCALE GENOMIC DNA]</scope>
    <source>
        <strain evidence="1 2">LaAM-08-1</strain>
    </source>
</reference>
<dbReference type="EMBL" id="KN838646">
    <property type="protein sequence ID" value="KIJ99482.1"/>
    <property type="molecule type" value="Genomic_DNA"/>
</dbReference>
<evidence type="ECO:0000313" key="1">
    <source>
        <dbReference type="EMBL" id="KIJ99482.1"/>
    </source>
</evidence>
<dbReference type="AlphaFoldDB" id="A0A0C9XUB3"/>
<reference evidence="2" key="2">
    <citation type="submission" date="2015-01" db="EMBL/GenBank/DDBJ databases">
        <title>Evolutionary Origins and Diversification of the Mycorrhizal Mutualists.</title>
        <authorList>
            <consortium name="DOE Joint Genome Institute"/>
            <consortium name="Mycorrhizal Genomics Consortium"/>
            <person name="Kohler A."/>
            <person name="Kuo A."/>
            <person name="Nagy L.G."/>
            <person name="Floudas D."/>
            <person name="Copeland A."/>
            <person name="Barry K.W."/>
            <person name="Cichocki N."/>
            <person name="Veneault-Fourrey C."/>
            <person name="LaButti K."/>
            <person name="Lindquist E.A."/>
            <person name="Lipzen A."/>
            <person name="Lundell T."/>
            <person name="Morin E."/>
            <person name="Murat C."/>
            <person name="Riley R."/>
            <person name="Ohm R."/>
            <person name="Sun H."/>
            <person name="Tunlid A."/>
            <person name="Henrissat B."/>
            <person name="Grigoriev I.V."/>
            <person name="Hibbett D.S."/>
            <person name="Martin F."/>
        </authorList>
    </citation>
    <scope>NUCLEOTIDE SEQUENCE [LARGE SCALE GENOMIC DNA]</scope>
    <source>
        <strain evidence="2">LaAM-08-1</strain>
    </source>
</reference>
<keyword evidence="2" id="KW-1185">Reference proteome</keyword>
<protein>
    <submittedName>
        <fullName evidence="1">Uncharacterized protein</fullName>
    </submittedName>
</protein>
<dbReference type="HOGENOM" id="CLU_144542_1_0_1"/>